<evidence type="ECO:0000313" key="9">
    <source>
        <dbReference type="EMBL" id="KAJ0973753.1"/>
    </source>
</evidence>
<keyword evidence="4" id="KW-0804">Transcription</keyword>
<feature type="region of interest" description="Disordered" evidence="7">
    <location>
        <begin position="1"/>
        <end position="25"/>
    </location>
</feature>
<dbReference type="SMART" id="SM00380">
    <property type="entry name" value="AP2"/>
    <property type="match status" value="1"/>
</dbReference>
<dbReference type="CDD" id="cd00018">
    <property type="entry name" value="AP2"/>
    <property type="match status" value="1"/>
</dbReference>
<evidence type="ECO:0000256" key="1">
    <source>
        <dbReference type="ARBA" id="ARBA00004123"/>
    </source>
</evidence>
<dbReference type="PANTHER" id="PTHR31194">
    <property type="entry name" value="SHN SHINE , DNA BINDING / TRANSCRIPTION FACTOR"/>
    <property type="match status" value="1"/>
</dbReference>
<dbReference type="PRINTS" id="PR00367">
    <property type="entry name" value="ETHRSPELEMNT"/>
</dbReference>
<evidence type="ECO:0000256" key="6">
    <source>
        <dbReference type="ARBA" id="ARBA00024343"/>
    </source>
</evidence>
<dbReference type="InterPro" id="IPR036955">
    <property type="entry name" value="AP2/ERF_dom_sf"/>
</dbReference>
<evidence type="ECO:0000256" key="3">
    <source>
        <dbReference type="ARBA" id="ARBA00023125"/>
    </source>
</evidence>
<dbReference type="Gene3D" id="3.30.730.10">
    <property type="entry name" value="AP2/ERF domain"/>
    <property type="match status" value="1"/>
</dbReference>
<organism evidence="9 11">
    <name type="scientific">Dioscorea zingiberensis</name>
    <dbReference type="NCBI Taxonomy" id="325984"/>
    <lineage>
        <taxon>Eukaryota</taxon>
        <taxon>Viridiplantae</taxon>
        <taxon>Streptophyta</taxon>
        <taxon>Embryophyta</taxon>
        <taxon>Tracheophyta</taxon>
        <taxon>Spermatophyta</taxon>
        <taxon>Magnoliopsida</taxon>
        <taxon>Liliopsida</taxon>
        <taxon>Dioscoreales</taxon>
        <taxon>Dioscoreaceae</taxon>
        <taxon>Dioscorea</taxon>
    </lineage>
</organism>
<feature type="compositionally biased region" description="Low complexity" evidence="7">
    <location>
        <begin position="324"/>
        <end position="336"/>
    </location>
</feature>
<sequence length="355" mass="39916">MVRKRKNIDAMQGKEKAMTEERDDMKALEGVRKPRKRFLGVRQRPSGRWVAEIKDTIQKIRMWLGTFDTAEDAARAYDEAAFMLRGANTRTNFLHCASSQQSGSSVLPSRITNLLLLRLQARNNSANAANLDCQREEQEQVQHERHSVKHVLQEDGDVGHHRHFVEHVFQGDDEAFFNGFLANPLLSNCSMINGEYVCENGEEKEVILDGLGAMDFVLVDGIDASPCFYSPFELAEEIEEPIEVENGGDELRAMMKRMKYERKASASLYALNGISECLRMKMEGGNEGGSITKDEEINKLKKIEEGNLVQEDQNPHGNIMLEPSSPSSFSASNSNNEGELSLWNSLNLPPICLFS</sequence>
<feature type="compositionally biased region" description="Basic and acidic residues" evidence="7">
    <location>
        <begin position="12"/>
        <end position="25"/>
    </location>
</feature>
<evidence type="ECO:0000313" key="10">
    <source>
        <dbReference type="EMBL" id="KAJ0973784.1"/>
    </source>
</evidence>
<accession>A0A9D5CI29</accession>
<dbReference type="PANTHER" id="PTHR31194:SF197">
    <property type="entry name" value="OS12G0582900 PROTEIN"/>
    <property type="match status" value="1"/>
</dbReference>
<protein>
    <recommendedName>
        <fullName evidence="8">AP2/ERF domain-containing protein</fullName>
    </recommendedName>
</protein>
<evidence type="ECO:0000259" key="8">
    <source>
        <dbReference type="PROSITE" id="PS51032"/>
    </source>
</evidence>
<evidence type="ECO:0000256" key="7">
    <source>
        <dbReference type="SAM" id="MobiDB-lite"/>
    </source>
</evidence>
<comment type="caution">
    <text evidence="9">The sequence shown here is derived from an EMBL/GenBank/DDBJ whole genome shotgun (WGS) entry which is preliminary data.</text>
</comment>
<keyword evidence="5" id="KW-0539">Nucleus</keyword>
<keyword evidence="11" id="KW-1185">Reference proteome</keyword>
<evidence type="ECO:0000256" key="4">
    <source>
        <dbReference type="ARBA" id="ARBA00023163"/>
    </source>
</evidence>
<dbReference type="OrthoDB" id="773121at2759"/>
<comment type="subcellular location">
    <subcellularLocation>
        <location evidence="1">Nucleus</location>
    </subcellularLocation>
</comment>
<keyword evidence="2" id="KW-0805">Transcription regulation</keyword>
<dbReference type="Proteomes" id="UP001085076">
    <property type="component" value="Miscellaneous, Linkage group lg04"/>
</dbReference>
<proteinExistence type="inferred from homology"/>
<evidence type="ECO:0000256" key="2">
    <source>
        <dbReference type="ARBA" id="ARBA00023015"/>
    </source>
</evidence>
<dbReference type="AlphaFoldDB" id="A0A9D5CI29"/>
<feature type="region of interest" description="Disordered" evidence="7">
    <location>
        <begin position="306"/>
        <end position="336"/>
    </location>
</feature>
<dbReference type="FunFam" id="3.30.730.10:FF:000005">
    <property type="entry name" value="ethylene-responsive transcription factor RAP2-11"/>
    <property type="match status" value="1"/>
</dbReference>
<dbReference type="EMBL" id="JAGGNH010000004">
    <property type="protein sequence ID" value="KAJ0973784.1"/>
    <property type="molecule type" value="Genomic_DNA"/>
</dbReference>
<dbReference type="Pfam" id="PF00847">
    <property type="entry name" value="AP2"/>
    <property type="match status" value="1"/>
</dbReference>
<dbReference type="InterPro" id="IPR016177">
    <property type="entry name" value="DNA-bd_dom_sf"/>
</dbReference>
<evidence type="ECO:0000256" key="5">
    <source>
        <dbReference type="ARBA" id="ARBA00023242"/>
    </source>
</evidence>
<keyword evidence="3" id="KW-0238">DNA-binding</keyword>
<dbReference type="InterPro" id="IPR001471">
    <property type="entry name" value="AP2/ERF_dom"/>
</dbReference>
<dbReference type="EMBL" id="JAGGNH010000004">
    <property type="protein sequence ID" value="KAJ0973753.1"/>
    <property type="molecule type" value="Genomic_DNA"/>
</dbReference>
<dbReference type="GO" id="GO:0005634">
    <property type="term" value="C:nucleus"/>
    <property type="evidence" value="ECO:0007669"/>
    <property type="project" value="UniProtKB-SubCell"/>
</dbReference>
<name>A0A9D5CI29_9LILI</name>
<feature type="domain" description="AP2/ERF" evidence="8">
    <location>
        <begin position="37"/>
        <end position="94"/>
    </location>
</feature>
<gene>
    <name evidence="9" type="ORF">J5N97_015718</name>
    <name evidence="10" type="ORF">J5N97_015749</name>
</gene>
<evidence type="ECO:0000313" key="11">
    <source>
        <dbReference type="Proteomes" id="UP001085076"/>
    </source>
</evidence>
<reference evidence="9" key="2">
    <citation type="journal article" date="2022" name="Hortic Res">
        <title>The genome of Dioscorea zingiberensis sheds light on the biosynthesis, origin and evolution of the medicinally important diosgenin saponins.</title>
        <authorList>
            <person name="Li Y."/>
            <person name="Tan C."/>
            <person name="Li Z."/>
            <person name="Guo J."/>
            <person name="Li S."/>
            <person name="Chen X."/>
            <person name="Wang C."/>
            <person name="Dai X."/>
            <person name="Yang H."/>
            <person name="Song W."/>
            <person name="Hou L."/>
            <person name="Xu J."/>
            <person name="Tong Z."/>
            <person name="Xu A."/>
            <person name="Yuan X."/>
            <person name="Wang W."/>
            <person name="Yang Q."/>
            <person name="Chen L."/>
            <person name="Sun Z."/>
            <person name="Wang K."/>
            <person name="Pan B."/>
            <person name="Chen J."/>
            <person name="Bao Y."/>
            <person name="Liu F."/>
            <person name="Qi X."/>
            <person name="Gang D.R."/>
            <person name="Wen J."/>
            <person name="Li J."/>
        </authorList>
    </citation>
    <scope>NUCLEOTIDE SEQUENCE</scope>
    <source>
        <strain evidence="9">Dzin_1.0</strain>
    </source>
</reference>
<dbReference type="SUPFAM" id="SSF54171">
    <property type="entry name" value="DNA-binding domain"/>
    <property type="match status" value="1"/>
</dbReference>
<dbReference type="GO" id="GO:0003677">
    <property type="term" value="F:DNA binding"/>
    <property type="evidence" value="ECO:0007669"/>
    <property type="project" value="UniProtKB-KW"/>
</dbReference>
<reference evidence="9" key="1">
    <citation type="submission" date="2021-03" db="EMBL/GenBank/DDBJ databases">
        <authorList>
            <person name="Li Z."/>
            <person name="Yang C."/>
        </authorList>
    </citation>
    <scope>NUCLEOTIDE SEQUENCE</scope>
    <source>
        <strain evidence="9">Dzin_1.0</strain>
        <tissue evidence="9">Leaf</tissue>
    </source>
</reference>
<dbReference type="PROSITE" id="PS51032">
    <property type="entry name" value="AP2_ERF"/>
    <property type="match status" value="1"/>
</dbReference>
<dbReference type="InterPro" id="IPR050913">
    <property type="entry name" value="AP2/ERF_ERF"/>
</dbReference>
<comment type="similarity">
    <text evidence="6">Belongs to the AP2/ERF transcription factor family. ERF subfamily.</text>
</comment>
<dbReference type="GO" id="GO:0003700">
    <property type="term" value="F:DNA-binding transcription factor activity"/>
    <property type="evidence" value="ECO:0007669"/>
    <property type="project" value="InterPro"/>
</dbReference>